<protein>
    <submittedName>
        <fullName evidence="2">Uncharacterized protein</fullName>
    </submittedName>
</protein>
<evidence type="ECO:0000313" key="2">
    <source>
        <dbReference type="EMBL" id="MXO60226.1"/>
    </source>
</evidence>
<comment type="caution">
    <text evidence="2">The sequence shown here is derived from an EMBL/GenBank/DDBJ whole genome shotgun (WGS) entry which is preliminary data.</text>
</comment>
<sequence>MIVLRGLAAFLFALIAGLFLLIGFLPTDTENVRQSLADQKAMHADMIKMGDFTERYRKEFGRLASAAELQDWGAKQDFQYVGFQRLAKDGGTDHIALSIVPTGEEFIVGDDSALPNDGHSYRIAYWNNWTEEYAPETGANTFATSIADYAPPLWERALAIAMALAFSALTVWILRGKQSRREVVA</sequence>
<keyword evidence="1" id="KW-0472">Membrane</keyword>
<proteinExistence type="predicted"/>
<evidence type="ECO:0000256" key="1">
    <source>
        <dbReference type="SAM" id="Phobius"/>
    </source>
</evidence>
<organism evidence="2 3">
    <name type="scientific">Croceibacterium salegens</name>
    <dbReference type="NCBI Taxonomy" id="1737568"/>
    <lineage>
        <taxon>Bacteria</taxon>
        <taxon>Pseudomonadati</taxon>
        <taxon>Pseudomonadota</taxon>
        <taxon>Alphaproteobacteria</taxon>
        <taxon>Sphingomonadales</taxon>
        <taxon>Erythrobacteraceae</taxon>
        <taxon>Croceibacterium</taxon>
    </lineage>
</organism>
<dbReference type="RefSeq" id="WP_159795694.1">
    <property type="nucleotide sequence ID" value="NZ_WTYM01000046.1"/>
</dbReference>
<dbReference type="EMBL" id="WTYM01000046">
    <property type="protein sequence ID" value="MXO60226.1"/>
    <property type="molecule type" value="Genomic_DNA"/>
</dbReference>
<keyword evidence="1" id="KW-1133">Transmembrane helix</keyword>
<accession>A0A6I4SZJ4</accession>
<dbReference type="Proteomes" id="UP000433652">
    <property type="component" value="Unassembled WGS sequence"/>
</dbReference>
<dbReference type="AlphaFoldDB" id="A0A6I4SZJ4"/>
<keyword evidence="3" id="KW-1185">Reference proteome</keyword>
<keyword evidence="1" id="KW-0812">Transmembrane</keyword>
<name>A0A6I4SZJ4_9SPHN</name>
<evidence type="ECO:0000313" key="3">
    <source>
        <dbReference type="Proteomes" id="UP000433652"/>
    </source>
</evidence>
<feature type="transmembrane region" description="Helical" evidence="1">
    <location>
        <begin position="157"/>
        <end position="174"/>
    </location>
</feature>
<gene>
    <name evidence="2" type="ORF">GRI89_11815</name>
</gene>
<feature type="transmembrane region" description="Helical" evidence="1">
    <location>
        <begin position="7"/>
        <end position="25"/>
    </location>
</feature>
<reference evidence="2 3" key="1">
    <citation type="submission" date="2019-12" db="EMBL/GenBank/DDBJ databases">
        <title>Genomic-based taxomic classification of the family Erythrobacteraceae.</title>
        <authorList>
            <person name="Xu L."/>
        </authorList>
    </citation>
    <scope>NUCLEOTIDE SEQUENCE [LARGE SCALE GENOMIC DNA]</scope>
    <source>
        <strain evidence="2 3">MCCC 1K01500</strain>
    </source>
</reference>